<accession>A0ABT9YC11</accession>
<feature type="transmembrane region" description="Helical" evidence="1">
    <location>
        <begin position="68"/>
        <end position="92"/>
    </location>
</feature>
<gene>
    <name evidence="2" type="ORF">J2S05_000158</name>
</gene>
<protein>
    <submittedName>
        <fullName evidence="2">Uncharacterized protein</fullName>
    </submittedName>
</protein>
<name>A0ABT9YC11_9BACI</name>
<evidence type="ECO:0000313" key="3">
    <source>
        <dbReference type="Proteomes" id="UP001225034"/>
    </source>
</evidence>
<comment type="caution">
    <text evidence="2">The sequence shown here is derived from an EMBL/GenBank/DDBJ whole genome shotgun (WGS) entry which is preliminary data.</text>
</comment>
<organism evidence="2 3">
    <name type="scientific">Alkalicoccobacillus murimartini</name>
    <dbReference type="NCBI Taxonomy" id="171685"/>
    <lineage>
        <taxon>Bacteria</taxon>
        <taxon>Bacillati</taxon>
        <taxon>Bacillota</taxon>
        <taxon>Bacilli</taxon>
        <taxon>Bacillales</taxon>
        <taxon>Bacillaceae</taxon>
        <taxon>Alkalicoccobacillus</taxon>
    </lineage>
</organism>
<dbReference type="RefSeq" id="WP_306979028.1">
    <property type="nucleotide sequence ID" value="NZ_JAUSUA010000001.1"/>
</dbReference>
<reference evidence="2 3" key="1">
    <citation type="submission" date="2023-07" db="EMBL/GenBank/DDBJ databases">
        <title>Genomic Encyclopedia of Type Strains, Phase IV (KMG-IV): sequencing the most valuable type-strain genomes for metagenomic binning, comparative biology and taxonomic classification.</title>
        <authorList>
            <person name="Goeker M."/>
        </authorList>
    </citation>
    <scope>NUCLEOTIDE SEQUENCE [LARGE SCALE GENOMIC DNA]</scope>
    <source>
        <strain evidence="2 3">DSM 19154</strain>
    </source>
</reference>
<dbReference type="Proteomes" id="UP001225034">
    <property type="component" value="Unassembled WGS sequence"/>
</dbReference>
<proteinExistence type="predicted"/>
<feature type="transmembrane region" description="Helical" evidence="1">
    <location>
        <begin position="37"/>
        <end position="56"/>
    </location>
</feature>
<evidence type="ECO:0000256" key="1">
    <source>
        <dbReference type="SAM" id="Phobius"/>
    </source>
</evidence>
<keyword evidence="3" id="KW-1185">Reference proteome</keyword>
<evidence type="ECO:0000313" key="2">
    <source>
        <dbReference type="EMBL" id="MDQ0205384.1"/>
    </source>
</evidence>
<keyword evidence="1" id="KW-1133">Transmembrane helix</keyword>
<dbReference type="EMBL" id="JAUSUA010000001">
    <property type="protein sequence ID" value="MDQ0205384.1"/>
    <property type="molecule type" value="Genomic_DNA"/>
</dbReference>
<sequence length="96" mass="11259">MSSINTFKATSNEASDPKILSRVATAHLKKRKKRTRMLRIIGIILYFFFAVAISYYTKEYLTRERGTYLYLIGLIVRTIVSTGFMLLIYYSFQKRT</sequence>
<keyword evidence="1" id="KW-0472">Membrane</keyword>
<keyword evidence="1" id="KW-0812">Transmembrane</keyword>